<dbReference type="NCBIfam" id="NF005559">
    <property type="entry name" value="PRK07231.1"/>
    <property type="match status" value="1"/>
</dbReference>
<comment type="caution">
    <text evidence="3">The sequence shown here is derived from an EMBL/GenBank/DDBJ whole genome shotgun (WGS) entry which is preliminary data.</text>
</comment>
<dbReference type="AlphaFoldDB" id="A0A1S8GNJ3"/>
<reference evidence="3 4" key="1">
    <citation type="journal article" date="2016" name="PLoS ONE">
        <title>Whole-Genome Sequence Analysis of Bombella intestini LMG 28161T, a Novel Acetic Acid Bacterium Isolated from the Crop of a Red-Tailed Bumble Bee, Bombus lapidarius.</title>
        <authorList>
            <person name="Li L."/>
            <person name="Illeghems K."/>
            <person name="Van Kerrebroeck S."/>
            <person name="Borremans W."/>
            <person name="Cleenwerck I."/>
            <person name="Smagghe G."/>
            <person name="De Vuyst L."/>
            <person name="Vandamme P."/>
        </authorList>
    </citation>
    <scope>NUCLEOTIDE SEQUENCE [LARGE SCALE GENOMIC DNA]</scope>
    <source>
        <strain evidence="3 4">R-52487</strain>
    </source>
</reference>
<gene>
    <name evidence="3" type="ORF">AL01_08790</name>
</gene>
<comment type="similarity">
    <text evidence="1">Belongs to the short-chain dehydrogenases/reductases (SDR) family.</text>
</comment>
<protein>
    <submittedName>
        <fullName evidence="3">3-beta hydroxysteroid dehydrogenase</fullName>
    </submittedName>
</protein>
<dbReference type="Proteomes" id="UP000200980">
    <property type="component" value="Unassembled WGS sequence"/>
</dbReference>
<dbReference type="Gene3D" id="3.40.50.720">
    <property type="entry name" value="NAD(P)-binding Rossmann-like Domain"/>
    <property type="match status" value="1"/>
</dbReference>
<dbReference type="PANTHER" id="PTHR24321">
    <property type="entry name" value="DEHYDROGENASES, SHORT CHAIN"/>
    <property type="match status" value="1"/>
</dbReference>
<proteinExistence type="inferred from homology"/>
<dbReference type="EMBL" id="JATM01000005">
    <property type="protein sequence ID" value="OOL17406.1"/>
    <property type="molecule type" value="Genomic_DNA"/>
</dbReference>
<dbReference type="PROSITE" id="PS00061">
    <property type="entry name" value="ADH_SHORT"/>
    <property type="match status" value="1"/>
</dbReference>
<organism evidence="3 4">
    <name type="scientific">Bombella intestini</name>
    <dbReference type="NCBI Taxonomy" id="1539051"/>
    <lineage>
        <taxon>Bacteria</taxon>
        <taxon>Pseudomonadati</taxon>
        <taxon>Pseudomonadota</taxon>
        <taxon>Alphaproteobacteria</taxon>
        <taxon>Acetobacterales</taxon>
        <taxon>Acetobacteraceae</taxon>
        <taxon>Bombella</taxon>
    </lineage>
</organism>
<sequence length="256" mass="26991">MGRISGKIALVTGAGSGIGKGIAKVLAKEGAKVIVADLNPKGGEEVVEEIRKAGGKACFLPLNVAKEDEWKKTMAAIKEHDGRLDIVVNNAGIAFDGTIESTSLEEWRRVQSINLDGVFLGTKYAVESMRELNGGEGGSIVNMCSSSALVGIPNLAAYGSSKGGVKMLTKSAALHCARNGYKIRINSVCPGYIQTPLVDELTHTDKAAYQHLVDIHPVGHLGTPEDVAYGVLYLASDESKFVTATELVIDGGYTSE</sequence>
<evidence type="ECO:0000313" key="4">
    <source>
        <dbReference type="Proteomes" id="UP000200980"/>
    </source>
</evidence>
<accession>A0A1S8GNJ3</accession>
<keyword evidence="4" id="KW-1185">Reference proteome</keyword>
<evidence type="ECO:0000256" key="2">
    <source>
        <dbReference type="ARBA" id="ARBA00023002"/>
    </source>
</evidence>
<name>A0A1S8GNJ3_9PROT</name>
<dbReference type="STRING" id="1539051.AL01_08790"/>
<dbReference type="RefSeq" id="WP_077397114.1">
    <property type="nucleotide sequence ID" value="NZ_JATM01000005.1"/>
</dbReference>
<dbReference type="GO" id="GO:0016491">
    <property type="term" value="F:oxidoreductase activity"/>
    <property type="evidence" value="ECO:0007669"/>
    <property type="project" value="UniProtKB-KW"/>
</dbReference>
<dbReference type="InterPro" id="IPR036291">
    <property type="entry name" value="NAD(P)-bd_dom_sf"/>
</dbReference>
<dbReference type="FunFam" id="3.40.50.720:FF:000084">
    <property type="entry name" value="Short-chain dehydrogenase reductase"/>
    <property type="match status" value="1"/>
</dbReference>
<dbReference type="SUPFAM" id="SSF51735">
    <property type="entry name" value="NAD(P)-binding Rossmann-fold domains"/>
    <property type="match status" value="1"/>
</dbReference>
<dbReference type="OrthoDB" id="7375193at2"/>
<dbReference type="PRINTS" id="PR00080">
    <property type="entry name" value="SDRFAMILY"/>
</dbReference>
<dbReference type="Pfam" id="PF13561">
    <property type="entry name" value="adh_short_C2"/>
    <property type="match status" value="1"/>
</dbReference>
<dbReference type="PANTHER" id="PTHR24321:SF15">
    <property type="entry name" value="OXIDOREDUCTASE UCPA"/>
    <property type="match status" value="1"/>
</dbReference>
<evidence type="ECO:0000313" key="3">
    <source>
        <dbReference type="EMBL" id="OOL17406.1"/>
    </source>
</evidence>
<dbReference type="InterPro" id="IPR020904">
    <property type="entry name" value="Sc_DH/Rdtase_CS"/>
</dbReference>
<evidence type="ECO:0000256" key="1">
    <source>
        <dbReference type="ARBA" id="ARBA00006484"/>
    </source>
</evidence>
<dbReference type="PRINTS" id="PR00081">
    <property type="entry name" value="GDHRDH"/>
</dbReference>
<keyword evidence="2" id="KW-0560">Oxidoreductase</keyword>
<dbReference type="InterPro" id="IPR002347">
    <property type="entry name" value="SDR_fam"/>
</dbReference>